<evidence type="ECO:0000313" key="1">
    <source>
        <dbReference type="EMBL" id="KKL99197.1"/>
    </source>
</evidence>
<dbReference type="EMBL" id="LAZR01017732">
    <property type="protein sequence ID" value="KKL99197.1"/>
    <property type="molecule type" value="Genomic_DNA"/>
</dbReference>
<dbReference type="AlphaFoldDB" id="A0A0F9JJN8"/>
<evidence type="ECO:0008006" key="2">
    <source>
        <dbReference type="Google" id="ProtNLM"/>
    </source>
</evidence>
<reference evidence="1" key="1">
    <citation type="journal article" date="2015" name="Nature">
        <title>Complex archaea that bridge the gap between prokaryotes and eukaryotes.</title>
        <authorList>
            <person name="Spang A."/>
            <person name="Saw J.H."/>
            <person name="Jorgensen S.L."/>
            <person name="Zaremba-Niedzwiedzka K."/>
            <person name="Martijn J."/>
            <person name="Lind A.E."/>
            <person name="van Eijk R."/>
            <person name="Schleper C."/>
            <person name="Guy L."/>
            <person name="Ettema T.J."/>
        </authorList>
    </citation>
    <scope>NUCLEOTIDE SEQUENCE</scope>
</reference>
<organism evidence="1">
    <name type="scientific">marine sediment metagenome</name>
    <dbReference type="NCBI Taxonomy" id="412755"/>
    <lineage>
        <taxon>unclassified sequences</taxon>
        <taxon>metagenomes</taxon>
        <taxon>ecological metagenomes</taxon>
    </lineage>
</organism>
<accession>A0A0F9JJN8</accession>
<name>A0A0F9JJN8_9ZZZZ</name>
<gene>
    <name evidence="1" type="ORF">LCGC14_1816840</name>
</gene>
<proteinExistence type="predicted"/>
<sequence length="47" mass="5297">MICSICGERRKNAELLGFHLMWDHGIMQMANCLSGALEVTPESLHPR</sequence>
<protein>
    <recommendedName>
        <fullName evidence="2">C2H2-type domain-containing protein</fullName>
    </recommendedName>
</protein>
<comment type="caution">
    <text evidence="1">The sequence shown here is derived from an EMBL/GenBank/DDBJ whole genome shotgun (WGS) entry which is preliminary data.</text>
</comment>